<evidence type="ECO:0000256" key="2">
    <source>
        <dbReference type="ARBA" id="ARBA00023002"/>
    </source>
</evidence>
<evidence type="ECO:0000259" key="4">
    <source>
        <dbReference type="Pfam" id="PF19328"/>
    </source>
</evidence>
<dbReference type="GO" id="GO:0009089">
    <property type="term" value="P:lysine biosynthetic process via diaminopimelate"/>
    <property type="evidence" value="ECO:0007669"/>
    <property type="project" value="InterPro"/>
</dbReference>
<dbReference type="PATRIC" id="fig|1121326.3.peg.3695"/>
<dbReference type="Pfam" id="PF01113">
    <property type="entry name" value="DapB_N"/>
    <property type="match status" value="1"/>
</dbReference>
<sequence>MKRKVKVVIWGLGSMGSGIAKMILSKKGFTIIGAIDLDPNKVGKKLYEVLGVVENEDSSCIVTYNFKEFIKTDFADVCMIATASFTKVVFPQIKVAAEAGMNVVTTAEEMSYPRALDSELSDEMDRIAKENNVSILGTGVNPGFIMDLMVIALTGVCDTVEGINVARINDLACFGKAVMTEQGIGLKPKEFIEGVKNNTIAGHVGFIQSFGMFEEAFKIKFNGVIQEKEPILTSVPRSTDIVSIEPGEVAGCRQLGYAKLDGKEFITMEHPQQIRPEAETVKTGDYITINGTPNINLSIQPEIPGGIATIAICVNMIPHVINATSGLKTMLDLPIPRAIIGDVRDLVEDNNY</sequence>
<evidence type="ECO:0000313" key="6">
    <source>
        <dbReference type="Proteomes" id="UP000076603"/>
    </source>
</evidence>
<feature type="domain" description="Dihydrodipicolinate reductase N-terminal" evidence="3">
    <location>
        <begin position="5"/>
        <end position="105"/>
    </location>
</feature>
<dbReference type="STRING" id="1121326.CLMAG_36520"/>
<dbReference type="InterPro" id="IPR045760">
    <property type="entry name" value="DAP_DH_C"/>
</dbReference>
<dbReference type="RefSeq" id="WP_066625430.1">
    <property type="nucleotide sequence ID" value="NZ_FQXL01000056.1"/>
</dbReference>
<comment type="caution">
    <text evidence="5">The sequence shown here is derived from an EMBL/GenBank/DDBJ whole genome shotgun (WGS) entry which is preliminary data.</text>
</comment>
<feature type="domain" description="2,4-diaminopentanoate dehydrogenase C-terminal" evidence="4">
    <location>
        <begin position="144"/>
        <end position="348"/>
    </location>
</feature>
<dbReference type="NCBIfam" id="NF040740">
    <property type="entry name" value="ornith_Ord"/>
    <property type="match status" value="1"/>
</dbReference>
<dbReference type="GO" id="GO:0008839">
    <property type="term" value="F:4-hydroxy-tetrahydrodipicolinate reductase"/>
    <property type="evidence" value="ECO:0007669"/>
    <property type="project" value="InterPro"/>
</dbReference>
<dbReference type="InterPro" id="IPR000846">
    <property type="entry name" value="DapB_N"/>
</dbReference>
<evidence type="ECO:0000313" key="5">
    <source>
        <dbReference type="EMBL" id="KZL90747.1"/>
    </source>
</evidence>
<evidence type="ECO:0000256" key="1">
    <source>
        <dbReference type="ARBA" id="ARBA00022857"/>
    </source>
</evidence>
<accession>A0A162S442</accession>
<dbReference type="Pfam" id="PF19328">
    <property type="entry name" value="DAP_DH_C"/>
    <property type="match status" value="1"/>
</dbReference>
<dbReference type="Proteomes" id="UP000076603">
    <property type="component" value="Unassembled WGS sequence"/>
</dbReference>
<reference evidence="5 6" key="1">
    <citation type="submission" date="2016-04" db="EMBL/GenBank/DDBJ databases">
        <title>Genome sequence of Clostridium magnum DSM 2767.</title>
        <authorList>
            <person name="Poehlein A."/>
            <person name="Uhlig R."/>
            <person name="Fischer R."/>
            <person name="Bahl H."/>
            <person name="Daniel R."/>
        </authorList>
    </citation>
    <scope>NUCLEOTIDE SEQUENCE [LARGE SCALE GENOMIC DNA]</scope>
    <source>
        <strain evidence="5 6">DSM 2767</strain>
    </source>
</reference>
<name>A0A162S442_9CLOT</name>
<dbReference type="CDD" id="cd24146">
    <property type="entry name" value="nat-AmDH_N_like"/>
    <property type="match status" value="1"/>
</dbReference>
<evidence type="ECO:0000259" key="3">
    <source>
        <dbReference type="Pfam" id="PF01113"/>
    </source>
</evidence>
<keyword evidence="1" id="KW-0521">NADP</keyword>
<dbReference type="SUPFAM" id="SSF51735">
    <property type="entry name" value="NAD(P)-binding Rossmann-fold domains"/>
    <property type="match status" value="1"/>
</dbReference>
<gene>
    <name evidence="5" type="ORF">CLMAG_36520</name>
</gene>
<dbReference type="AlphaFoldDB" id="A0A162S442"/>
<organism evidence="5 6">
    <name type="scientific">Clostridium magnum DSM 2767</name>
    <dbReference type="NCBI Taxonomy" id="1121326"/>
    <lineage>
        <taxon>Bacteria</taxon>
        <taxon>Bacillati</taxon>
        <taxon>Bacillota</taxon>
        <taxon>Clostridia</taxon>
        <taxon>Eubacteriales</taxon>
        <taxon>Clostridiaceae</taxon>
        <taxon>Clostridium</taxon>
    </lineage>
</organism>
<dbReference type="Gene3D" id="3.40.50.720">
    <property type="entry name" value="NAD(P)-binding Rossmann-like Domain"/>
    <property type="match status" value="1"/>
</dbReference>
<keyword evidence="6" id="KW-1185">Reference proteome</keyword>
<protein>
    <submittedName>
        <fullName evidence="5">Uncharacterized protein</fullName>
    </submittedName>
</protein>
<dbReference type="EMBL" id="LWAE01000004">
    <property type="protein sequence ID" value="KZL90747.1"/>
    <property type="molecule type" value="Genomic_DNA"/>
</dbReference>
<dbReference type="InterPro" id="IPR036291">
    <property type="entry name" value="NAD(P)-bd_dom_sf"/>
</dbReference>
<proteinExistence type="predicted"/>
<keyword evidence="2" id="KW-0560">Oxidoreductase</keyword>
<dbReference type="OrthoDB" id="9767616at2"/>